<dbReference type="PANTHER" id="PTHR45570">
    <property type="entry name" value="CARBOXYLIC ESTER HYDROLASE"/>
    <property type="match status" value="1"/>
</dbReference>
<gene>
    <name evidence="2" type="ORF">M407DRAFT_70684</name>
</gene>
<dbReference type="Pfam" id="PF00135">
    <property type="entry name" value="COesterase"/>
    <property type="match status" value="1"/>
</dbReference>
<dbReference type="STRING" id="1051891.A0A0C3QPQ6"/>
<dbReference type="Gene3D" id="3.40.50.1820">
    <property type="entry name" value="alpha/beta hydrolase"/>
    <property type="match status" value="1"/>
</dbReference>
<dbReference type="InterPro" id="IPR002018">
    <property type="entry name" value="CarbesteraseB"/>
</dbReference>
<reference evidence="3" key="2">
    <citation type="submission" date="2015-01" db="EMBL/GenBank/DDBJ databases">
        <title>Evolutionary Origins and Diversification of the Mycorrhizal Mutualists.</title>
        <authorList>
            <consortium name="DOE Joint Genome Institute"/>
            <consortium name="Mycorrhizal Genomics Consortium"/>
            <person name="Kohler A."/>
            <person name="Kuo A."/>
            <person name="Nagy L.G."/>
            <person name="Floudas D."/>
            <person name="Copeland A."/>
            <person name="Barry K.W."/>
            <person name="Cichocki N."/>
            <person name="Veneault-Fourrey C."/>
            <person name="LaButti K."/>
            <person name="Lindquist E.A."/>
            <person name="Lipzen A."/>
            <person name="Lundell T."/>
            <person name="Morin E."/>
            <person name="Murat C."/>
            <person name="Riley R."/>
            <person name="Ohm R."/>
            <person name="Sun H."/>
            <person name="Tunlid A."/>
            <person name="Henrissat B."/>
            <person name="Grigoriev I.V."/>
            <person name="Hibbett D.S."/>
            <person name="Martin F."/>
        </authorList>
    </citation>
    <scope>NUCLEOTIDE SEQUENCE [LARGE SCALE GENOMIC DNA]</scope>
    <source>
        <strain evidence="3">MUT 4182</strain>
    </source>
</reference>
<reference evidence="2 3" key="1">
    <citation type="submission" date="2014-04" db="EMBL/GenBank/DDBJ databases">
        <authorList>
            <consortium name="DOE Joint Genome Institute"/>
            <person name="Kuo A."/>
            <person name="Girlanda M."/>
            <person name="Perotto S."/>
            <person name="Kohler A."/>
            <person name="Nagy L.G."/>
            <person name="Floudas D."/>
            <person name="Copeland A."/>
            <person name="Barry K.W."/>
            <person name="Cichocki N."/>
            <person name="Veneault-Fourrey C."/>
            <person name="LaButti K."/>
            <person name="Lindquist E.A."/>
            <person name="Lipzen A."/>
            <person name="Lundell T."/>
            <person name="Morin E."/>
            <person name="Murat C."/>
            <person name="Sun H."/>
            <person name="Tunlid A."/>
            <person name="Henrissat B."/>
            <person name="Grigoriev I.V."/>
            <person name="Hibbett D.S."/>
            <person name="Martin F."/>
            <person name="Nordberg H.P."/>
            <person name="Cantor M.N."/>
            <person name="Hua S.X."/>
        </authorList>
    </citation>
    <scope>NUCLEOTIDE SEQUENCE [LARGE SCALE GENOMIC DNA]</scope>
    <source>
        <strain evidence="2 3">MUT 4182</strain>
    </source>
</reference>
<dbReference type="ESTHER" id="9homo-a0a0c3qpq6">
    <property type="family name" value="Fungal_carboxylesterase_lipase"/>
</dbReference>
<dbReference type="InterPro" id="IPR029058">
    <property type="entry name" value="AB_hydrolase_fold"/>
</dbReference>
<dbReference type="OrthoDB" id="408631at2759"/>
<proteinExistence type="predicted"/>
<evidence type="ECO:0000259" key="1">
    <source>
        <dbReference type="Pfam" id="PF00135"/>
    </source>
</evidence>
<dbReference type="EMBL" id="KN822984">
    <property type="protein sequence ID" value="KIO29359.1"/>
    <property type="molecule type" value="Genomic_DNA"/>
</dbReference>
<sequence>MVVNNNLGQAYGVPVGDGSVYRFSVRYATAARFADPVVASQWIMPNNDSAALPLACPQSGLGASEYSEDCLYAVVYVPTSVLNNPSSAPVYMWFHGGSFYAGSATDPGLDGSKLAKSMNGIVVFAQYRLGVLGWLPPSTASTASGNLGVKDAIAALKFAKQTLSYFGSNGKVTVGGQSSGGHMVRSLLASPEAVNYFQGATLHGDPVQWAFLKNSVYQSLQTTFYSSLCSGGNLACMKSKSVSDILDAQDSFIFNGVAYYVDPSVGNGEPLRPVVDGTTIKYTLTTTFPPTKRPVLMTTNKNEGGQAVGQWFPQGLTTDAFLPSIQGTLGNDRAQTVNDSPYYNPTGSNLVEPYVQNGDVTRQSFDRVGTDQSWRCENWAFARRWTAAGGTAYVGVFELGATYPTNANIDYCTTPLTSGGTNPVCHEDEIYIIFGSTPNPSSAQTTLSTEIQTRLSKFITNPAASTGPNASGLGWTWNKSGTSDVKAVKLGGSASGQAVPAYGCDPSFWGAAVPFDWQMYNE</sequence>
<protein>
    <recommendedName>
        <fullName evidence="1">Carboxylesterase type B domain-containing protein</fullName>
    </recommendedName>
</protein>
<dbReference type="AlphaFoldDB" id="A0A0C3QPQ6"/>
<evidence type="ECO:0000313" key="3">
    <source>
        <dbReference type="Proteomes" id="UP000054248"/>
    </source>
</evidence>
<evidence type="ECO:0000313" key="2">
    <source>
        <dbReference type="EMBL" id="KIO29359.1"/>
    </source>
</evidence>
<feature type="domain" description="Carboxylesterase type B" evidence="1">
    <location>
        <begin position="8"/>
        <end position="491"/>
    </location>
</feature>
<dbReference type="PANTHER" id="PTHR45570:SF1">
    <property type="entry name" value="CARBOXYLIC ESTER HYDROLASE"/>
    <property type="match status" value="1"/>
</dbReference>
<organism evidence="2 3">
    <name type="scientific">Tulasnella calospora MUT 4182</name>
    <dbReference type="NCBI Taxonomy" id="1051891"/>
    <lineage>
        <taxon>Eukaryota</taxon>
        <taxon>Fungi</taxon>
        <taxon>Dikarya</taxon>
        <taxon>Basidiomycota</taxon>
        <taxon>Agaricomycotina</taxon>
        <taxon>Agaricomycetes</taxon>
        <taxon>Cantharellales</taxon>
        <taxon>Tulasnellaceae</taxon>
        <taxon>Tulasnella</taxon>
    </lineage>
</organism>
<name>A0A0C3QPQ6_9AGAM</name>
<accession>A0A0C3QPQ6</accession>
<dbReference type="Proteomes" id="UP000054248">
    <property type="component" value="Unassembled WGS sequence"/>
</dbReference>
<keyword evidence="3" id="KW-1185">Reference proteome</keyword>
<dbReference type="HOGENOM" id="CLU_006586_16_2_1"/>
<dbReference type="SUPFAM" id="SSF53474">
    <property type="entry name" value="alpha/beta-Hydrolases"/>
    <property type="match status" value="1"/>
</dbReference>